<dbReference type="AlphaFoldDB" id="G8C3N0"/>
<organism evidence="1">
    <name type="scientific">Candidatus Mycoplasma haematominutum 'Birmingham 1'</name>
    <dbReference type="NCBI Taxonomy" id="1116213"/>
    <lineage>
        <taxon>Bacteria</taxon>
        <taxon>Bacillati</taxon>
        <taxon>Mycoplasmatota</taxon>
        <taxon>Mollicutes</taxon>
        <taxon>Mycoplasmataceae</taxon>
        <taxon>Mycoplasma</taxon>
    </lineage>
</organism>
<dbReference type="EMBL" id="HE613254">
    <property type="protein sequence ID" value="CCE66928.1"/>
    <property type="molecule type" value="Genomic_DNA"/>
</dbReference>
<evidence type="ECO:0000313" key="1">
    <source>
        <dbReference type="EMBL" id="CCE66928.1"/>
    </source>
</evidence>
<accession>G8C3N0</accession>
<dbReference type="PATRIC" id="fig|1116213.3.peg.443"/>
<name>G8C3N0_9MOLU</name>
<protein>
    <submittedName>
        <fullName evidence="1">Uncharacterized protein</fullName>
    </submittedName>
</protein>
<gene>
    <name evidence="1" type="ORF">MHM_04100</name>
</gene>
<dbReference type="RefSeq" id="WP_015511793.1">
    <property type="nucleotide sequence ID" value="NC_021007.1"/>
</dbReference>
<reference evidence="1" key="1">
    <citation type="submission" date="2011-11" db="EMBL/GenBank/DDBJ databases">
        <title>Complete genome sequence of Candidatus Mycoplasma haemominutum.</title>
        <authorList>
            <person name="Barker E.N."/>
            <person name="Darby A.C."/>
            <person name="Helps C.R."/>
            <person name="Peters I.R."/>
            <person name="Hughes M.A."/>
            <person name="Radford A.D."/>
            <person name="Novacco M."/>
            <person name="Boretti F."/>
            <person name="Hofmann-Lehmann R."/>
            <person name="Tasker S."/>
        </authorList>
    </citation>
    <scope>NUCLEOTIDE SEQUENCE</scope>
    <source>
        <strain evidence="1">Birmingham 1</strain>
    </source>
</reference>
<sequence>MGGGALSALIISESTNGAQLTKKLGQFGTQLSSLFTPSSSSTQIQAGNSNFLITFFGSTIPSAATQLWNLIKQGVETLKSSITELIKFFSSLGVTFNSLNETKQYLDGLQHSLGDWSDASEFFSEIHTKIPKLVSFFSDSAKSESFKKLFQGGELEKTKKTLKILSGADQSVKSALKAERGLAVLLASEFAKNPEKVSKKIERLVKLVDKVLKPSQNNEQGGEQSSQSTAPYELTREKLKSFLVEREDRGQDGYELGLILEIGAKTQGVTLPSTTANIFALLGNLLGSSTATQTGK</sequence>
<dbReference type="KEGG" id="mhb:MHM_04100"/>
<reference evidence="1" key="2">
    <citation type="submission" date="2011-11" db="EMBL/GenBank/DDBJ databases">
        <authorList>
            <person name="Barker E."/>
        </authorList>
    </citation>
    <scope>NUCLEOTIDE SEQUENCE</scope>
    <source>
        <strain evidence="1">Birmingham 1</strain>
    </source>
</reference>
<dbReference type="HOGENOM" id="CLU_081511_0_0_14"/>
<proteinExistence type="predicted"/>